<proteinExistence type="predicted"/>
<reference evidence="1" key="1">
    <citation type="submission" date="2024-09" db="EMBL/GenBank/DDBJ databases">
        <title>Draft Genome Sequences of Neofusicoccum parvum.</title>
        <authorList>
            <person name="Ashida A."/>
            <person name="Camagna M."/>
            <person name="Tanaka A."/>
            <person name="Takemoto D."/>
        </authorList>
    </citation>
    <scope>NUCLEOTIDE SEQUENCE</scope>
    <source>
        <strain evidence="1">PPO83</strain>
    </source>
</reference>
<dbReference type="Proteomes" id="UP001165186">
    <property type="component" value="Unassembled WGS sequence"/>
</dbReference>
<organism evidence="1 2">
    <name type="scientific">Neofusicoccum parvum</name>
    <dbReference type="NCBI Taxonomy" id="310453"/>
    <lineage>
        <taxon>Eukaryota</taxon>
        <taxon>Fungi</taxon>
        <taxon>Dikarya</taxon>
        <taxon>Ascomycota</taxon>
        <taxon>Pezizomycotina</taxon>
        <taxon>Dothideomycetes</taxon>
        <taxon>Dothideomycetes incertae sedis</taxon>
        <taxon>Botryosphaeriales</taxon>
        <taxon>Botryosphaeriaceae</taxon>
        <taxon>Neofusicoccum</taxon>
    </lineage>
</organism>
<keyword evidence="2" id="KW-1185">Reference proteome</keyword>
<protein>
    <submittedName>
        <fullName evidence="1">C6 transcription factor</fullName>
    </submittedName>
</protein>
<comment type="caution">
    <text evidence="1">The sequence shown here is derived from an EMBL/GenBank/DDBJ whole genome shotgun (WGS) entry which is preliminary data.</text>
</comment>
<name>A0ACB5S3P8_9PEZI</name>
<gene>
    <name evidence="1" type="primary">g7316</name>
    <name evidence="1" type="ORF">NpPPO83_00007316</name>
</gene>
<evidence type="ECO:0000313" key="2">
    <source>
        <dbReference type="Proteomes" id="UP001165186"/>
    </source>
</evidence>
<dbReference type="EMBL" id="BSXG01000037">
    <property type="protein sequence ID" value="GME27396.1"/>
    <property type="molecule type" value="Genomic_DNA"/>
</dbReference>
<accession>A0ACB5S3P8</accession>
<sequence>MHRWTARTYISMCSIPRDHQTFQVEVPQKALQFDWLLNSIFALSALDLASTTPPASPAVATYARAAIEYYDASVQAYRRAVGTMTRENHDSLFCVGFVVAVYAVAAMRVPPLRSGSTLPSVLAQVPQFFDLLSGTSMITVRCRAWLVQSMESVRIVRAMEPATAEDLDEDAREAMARLLLVNDRLHTRAAELDAPLTAAELFGEGEAEAVDEQVREGNAEREMYKRLIPQLVRCFAEDIRGMINGFCLAFPAFAGREFKFAVERSKPMALLVLMYWAVCLEHHGRKMWWANGVGKRLIVEITEVLERSEAYWISGFWEAVAWARQRVGLPGLLLGSHSYVFDVVEVDSAGQ</sequence>
<evidence type="ECO:0000313" key="1">
    <source>
        <dbReference type="EMBL" id="GME27396.1"/>
    </source>
</evidence>